<comment type="subunit">
    <text evidence="9">Forms a complex with SecF. Part of the essential Sec protein translocation apparatus which comprises SecA, SecYEG and auxiliary proteins SecDF. Other proteins may also be involved.</text>
</comment>
<keyword evidence="8 9" id="KW-0472">Membrane</keyword>
<feature type="transmembrane region" description="Helical" evidence="9">
    <location>
        <begin position="298"/>
        <end position="321"/>
    </location>
</feature>
<sequence length="417" mass="44718">MKKGHTKGRSTILFILTLIVIVVFAFAGARGVEIAGWEFKSFNKAITKGLDLQGGVSVLMEIQDEDVTKEDLEKTRQLIDLRVNKLGVAETSVTVEGDRRVRVEIPGEYDSKDLVDSLSKTGNLTFKDEDGNEVLSGSDVEEAGTMLDSTSNAPVVTLKLTDEGTKKFAEATENNLNKKIYIYMDDEEISAPTVDSVITGGNAIIKGSSSIDEAKNLAGLINAGALPVTVKAIQIENVGAQLGAEALPNAVKAGLIGIAIIFLFMILYYRIPGVIACIALTLYVCLTLLVFVEADVALTLPGIAAFLLTVGMAVDANVLIFERVREELKNGMSVKSAVEKGFSNALSSIVDSNITTIIAALVLYFMGTGSVKGFAVTLMIGIAVSMFTAIVVTKTLMKWAVNMGMLKSNWQFRVKRG</sequence>
<evidence type="ECO:0000256" key="3">
    <source>
        <dbReference type="ARBA" id="ARBA00022475"/>
    </source>
</evidence>
<dbReference type="InterPro" id="IPR001036">
    <property type="entry name" value="Acrflvin-R"/>
</dbReference>
<comment type="subcellular location">
    <subcellularLocation>
        <location evidence="1 9">Cell membrane</location>
        <topology evidence="1 9">Multi-pass membrane protein</topology>
    </subcellularLocation>
</comment>
<dbReference type="GO" id="GO:0065002">
    <property type="term" value="P:intracellular protein transmembrane transport"/>
    <property type="evidence" value="ECO:0007669"/>
    <property type="project" value="UniProtKB-UniRule"/>
</dbReference>
<keyword evidence="6 9" id="KW-1133">Transmembrane helix</keyword>
<dbReference type="NCBIfam" id="TIGR00916">
    <property type="entry name" value="2A0604s01"/>
    <property type="match status" value="1"/>
</dbReference>
<dbReference type="AlphaFoldDB" id="A0A174FEX2"/>
<evidence type="ECO:0000256" key="6">
    <source>
        <dbReference type="ARBA" id="ARBA00022989"/>
    </source>
</evidence>
<keyword evidence="5 9" id="KW-0653">Protein transport</keyword>
<proteinExistence type="inferred from homology"/>
<gene>
    <name evidence="13" type="primary">secDF</name>
    <name evidence="9" type="synonym">secD</name>
    <name evidence="13" type="ORF">ERS852470_02433</name>
</gene>
<feature type="domain" description="SecDF P1 head subdomain" evidence="12">
    <location>
        <begin position="132"/>
        <end position="228"/>
    </location>
</feature>
<dbReference type="InterPro" id="IPR005791">
    <property type="entry name" value="SecD"/>
</dbReference>
<dbReference type="GO" id="GO:0015450">
    <property type="term" value="F:protein-transporting ATPase activity"/>
    <property type="evidence" value="ECO:0007669"/>
    <property type="project" value="InterPro"/>
</dbReference>
<keyword evidence="4 9" id="KW-0812">Transmembrane</keyword>
<dbReference type="GO" id="GO:0005886">
    <property type="term" value="C:plasma membrane"/>
    <property type="evidence" value="ECO:0007669"/>
    <property type="project" value="UniProtKB-SubCell"/>
</dbReference>
<dbReference type="PANTHER" id="PTHR30081">
    <property type="entry name" value="PROTEIN-EXPORT MEMBRANE PROTEIN SEC"/>
    <property type="match status" value="1"/>
</dbReference>
<evidence type="ECO:0000256" key="5">
    <source>
        <dbReference type="ARBA" id="ARBA00022927"/>
    </source>
</evidence>
<dbReference type="GeneID" id="83010489"/>
<dbReference type="InterPro" id="IPR054384">
    <property type="entry name" value="SecDF_P1_head"/>
</dbReference>
<keyword evidence="2 9" id="KW-0813">Transport</keyword>
<comment type="similarity">
    <text evidence="9">Belongs to the SecD/SecF family. SecD subfamily.</text>
</comment>
<comment type="caution">
    <text evidence="9">Lacks conserved residue(s) required for the propagation of feature annotation.</text>
</comment>
<evidence type="ECO:0000256" key="1">
    <source>
        <dbReference type="ARBA" id="ARBA00004651"/>
    </source>
</evidence>
<dbReference type="Gene3D" id="1.20.1640.10">
    <property type="entry name" value="Multidrug efflux transporter AcrB transmembrane domain"/>
    <property type="match status" value="1"/>
</dbReference>
<keyword evidence="7 9" id="KW-0811">Translocation</keyword>
<dbReference type="InterPro" id="IPR048631">
    <property type="entry name" value="SecD_1st"/>
</dbReference>
<feature type="domain" description="Protein translocase subunit SecDF P1" evidence="11">
    <location>
        <begin position="73"/>
        <end position="130"/>
    </location>
</feature>
<dbReference type="Pfam" id="PF21760">
    <property type="entry name" value="SecD_1st"/>
    <property type="match status" value="1"/>
</dbReference>
<dbReference type="FunFam" id="1.20.1640.10:FF:000004">
    <property type="entry name" value="Protein translocase subunit SecD"/>
    <property type="match status" value="1"/>
</dbReference>
<dbReference type="NCBIfam" id="TIGR01129">
    <property type="entry name" value="secD"/>
    <property type="match status" value="1"/>
</dbReference>
<evidence type="ECO:0000256" key="7">
    <source>
        <dbReference type="ARBA" id="ARBA00023010"/>
    </source>
</evidence>
<dbReference type="GO" id="GO:0006605">
    <property type="term" value="P:protein targeting"/>
    <property type="evidence" value="ECO:0007669"/>
    <property type="project" value="UniProtKB-UniRule"/>
</dbReference>
<evidence type="ECO:0000259" key="11">
    <source>
        <dbReference type="Pfam" id="PF21760"/>
    </source>
</evidence>
<dbReference type="Proteomes" id="UP000095558">
    <property type="component" value="Unassembled WGS sequence"/>
</dbReference>
<protein>
    <recommendedName>
        <fullName evidence="9">Protein translocase subunit SecD</fullName>
    </recommendedName>
</protein>
<feature type="transmembrane region" description="Helical" evidence="9">
    <location>
        <begin position="342"/>
        <end position="367"/>
    </location>
</feature>
<dbReference type="PRINTS" id="PR00702">
    <property type="entry name" value="ACRIFLAVINRP"/>
</dbReference>
<reference evidence="13 14" key="1">
    <citation type="submission" date="2015-09" db="EMBL/GenBank/DDBJ databases">
        <authorList>
            <consortium name="Pathogen Informatics"/>
        </authorList>
    </citation>
    <scope>NUCLEOTIDE SEQUENCE [LARGE SCALE GENOMIC DNA]</scope>
    <source>
        <strain evidence="13 14">2789STDY5834855</strain>
    </source>
</reference>
<evidence type="ECO:0000256" key="2">
    <source>
        <dbReference type="ARBA" id="ARBA00022448"/>
    </source>
</evidence>
<evidence type="ECO:0000313" key="13">
    <source>
        <dbReference type="EMBL" id="CUO46950.1"/>
    </source>
</evidence>
<evidence type="ECO:0000313" key="14">
    <source>
        <dbReference type="Proteomes" id="UP000095558"/>
    </source>
</evidence>
<evidence type="ECO:0000256" key="8">
    <source>
        <dbReference type="ARBA" id="ARBA00023136"/>
    </source>
</evidence>
<dbReference type="SUPFAM" id="SSF82866">
    <property type="entry name" value="Multidrug efflux transporter AcrB transmembrane domain"/>
    <property type="match status" value="1"/>
</dbReference>
<dbReference type="Gene3D" id="3.30.70.3400">
    <property type="match status" value="1"/>
</dbReference>
<dbReference type="Pfam" id="PF22599">
    <property type="entry name" value="SecDF_P1_head"/>
    <property type="match status" value="1"/>
</dbReference>
<dbReference type="InterPro" id="IPR055344">
    <property type="entry name" value="SecD_SecF_C_bact"/>
</dbReference>
<keyword evidence="3 9" id="KW-1003">Cell membrane</keyword>
<dbReference type="GO" id="GO:0043952">
    <property type="term" value="P:protein transport by the Sec complex"/>
    <property type="evidence" value="ECO:0007669"/>
    <property type="project" value="UniProtKB-UniRule"/>
</dbReference>
<evidence type="ECO:0000259" key="10">
    <source>
        <dbReference type="Pfam" id="PF02355"/>
    </source>
</evidence>
<feature type="transmembrane region" description="Helical" evidence="9">
    <location>
        <begin position="250"/>
        <end position="269"/>
    </location>
</feature>
<dbReference type="InterPro" id="IPR022813">
    <property type="entry name" value="SecD/SecF_arch_bac"/>
</dbReference>
<dbReference type="HAMAP" id="MF_01463_B">
    <property type="entry name" value="SecD_B"/>
    <property type="match status" value="1"/>
</dbReference>
<comment type="function">
    <text evidence="9">Part of the Sec protein translocase complex. Interacts with the SecYEG preprotein conducting channel. SecDF uses the proton motive force (PMF) to complete protein translocation after the ATP-dependent function of SecA.</text>
</comment>
<organism evidence="13 14">
    <name type="scientific">Clostridium disporicum</name>
    <dbReference type="NCBI Taxonomy" id="84024"/>
    <lineage>
        <taxon>Bacteria</taxon>
        <taxon>Bacillati</taxon>
        <taxon>Bacillota</taxon>
        <taxon>Clostridia</taxon>
        <taxon>Eubacteriales</taxon>
        <taxon>Clostridiaceae</taxon>
        <taxon>Clostridium</taxon>
    </lineage>
</organism>
<dbReference type="InterPro" id="IPR048634">
    <property type="entry name" value="SecD_SecF_C"/>
</dbReference>
<dbReference type="OrthoDB" id="9805019at2"/>
<dbReference type="Pfam" id="PF02355">
    <property type="entry name" value="SecD_SecF_C"/>
    <property type="match status" value="1"/>
</dbReference>
<evidence type="ECO:0000256" key="4">
    <source>
        <dbReference type="ARBA" id="ARBA00022692"/>
    </source>
</evidence>
<dbReference type="PANTHER" id="PTHR30081:SF1">
    <property type="entry name" value="PROTEIN TRANSLOCASE SUBUNIT SECD"/>
    <property type="match status" value="1"/>
</dbReference>
<evidence type="ECO:0000259" key="12">
    <source>
        <dbReference type="Pfam" id="PF22599"/>
    </source>
</evidence>
<feature type="transmembrane region" description="Helical" evidence="9">
    <location>
        <begin position="274"/>
        <end position="292"/>
    </location>
</feature>
<feature type="domain" description="Protein export membrane protein SecD/SecF C-terminal" evidence="10">
    <location>
        <begin position="230"/>
        <end position="400"/>
    </location>
</feature>
<dbReference type="RefSeq" id="WP_042394022.1">
    <property type="nucleotide sequence ID" value="NZ_CYYT01000013.1"/>
</dbReference>
<dbReference type="EMBL" id="CYZV01000026">
    <property type="protein sequence ID" value="CUO46950.1"/>
    <property type="molecule type" value="Genomic_DNA"/>
</dbReference>
<accession>A0A174FEX2</accession>
<evidence type="ECO:0000256" key="9">
    <source>
        <dbReference type="HAMAP-Rule" id="MF_01463"/>
    </source>
</evidence>
<name>A0A174FEX2_9CLOT</name>
<dbReference type="Gene3D" id="3.30.1360.200">
    <property type="match status" value="1"/>
</dbReference>
<feature type="transmembrane region" description="Helical" evidence="9">
    <location>
        <begin position="373"/>
        <end position="397"/>
    </location>
</feature>